<proteinExistence type="predicted"/>
<feature type="compositionally biased region" description="Polar residues" evidence="2">
    <location>
        <begin position="129"/>
        <end position="140"/>
    </location>
</feature>
<dbReference type="Gene3D" id="2.130.10.10">
    <property type="entry name" value="YVTN repeat-like/Quinoprotein amine dehydrogenase"/>
    <property type="match status" value="2"/>
</dbReference>
<dbReference type="SUPFAM" id="SSF82171">
    <property type="entry name" value="DPP6 N-terminal domain-like"/>
    <property type="match status" value="1"/>
</dbReference>
<dbReference type="PANTHER" id="PTHR10039">
    <property type="entry name" value="AMELOGENIN"/>
    <property type="match status" value="1"/>
</dbReference>
<evidence type="ECO:0000256" key="1">
    <source>
        <dbReference type="ARBA" id="ARBA00022737"/>
    </source>
</evidence>
<reference evidence="4" key="1">
    <citation type="journal article" date="2020" name="Nat. Commun.">
        <title>Large-scale genome sequencing of mycorrhizal fungi provides insights into the early evolution of symbiotic traits.</title>
        <authorList>
            <person name="Miyauchi S."/>
            <person name="Kiss E."/>
            <person name="Kuo A."/>
            <person name="Drula E."/>
            <person name="Kohler A."/>
            <person name="Sanchez-Garcia M."/>
            <person name="Morin E."/>
            <person name="Andreopoulos B."/>
            <person name="Barry K.W."/>
            <person name="Bonito G."/>
            <person name="Buee M."/>
            <person name="Carver A."/>
            <person name="Chen C."/>
            <person name="Cichocki N."/>
            <person name="Clum A."/>
            <person name="Culley D."/>
            <person name="Crous P.W."/>
            <person name="Fauchery L."/>
            <person name="Girlanda M."/>
            <person name="Hayes R.D."/>
            <person name="Keri Z."/>
            <person name="LaButti K."/>
            <person name="Lipzen A."/>
            <person name="Lombard V."/>
            <person name="Magnuson J."/>
            <person name="Maillard F."/>
            <person name="Murat C."/>
            <person name="Nolan M."/>
            <person name="Ohm R.A."/>
            <person name="Pangilinan J."/>
            <person name="Pereira M.F."/>
            <person name="Perotto S."/>
            <person name="Peter M."/>
            <person name="Pfister S."/>
            <person name="Riley R."/>
            <person name="Sitrit Y."/>
            <person name="Stielow J.B."/>
            <person name="Szollosi G."/>
            <person name="Zifcakova L."/>
            <person name="Stursova M."/>
            <person name="Spatafora J.W."/>
            <person name="Tedersoo L."/>
            <person name="Vaario L.M."/>
            <person name="Yamada A."/>
            <person name="Yan M."/>
            <person name="Wang P."/>
            <person name="Xu J."/>
            <person name="Bruns T."/>
            <person name="Baldrian P."/>
            <person name="Vilgalys R."/>
            <person name="Dunand C."/>
            <person name="Henrissat B."/>
            <person name="Grigoriev I.V."/>
            <person name="Hibbett D."/>
            <person name="Nagy L.G."/>
            <person name="Martin F.M."/>
        </authorList>
    </citation>
    <scope>NUCLEOTIDE SEQUENCE</scope>
    <source>
        <strain evidence="4">UH-Tt-Lm1</strain>
    </source>
</reference>
<dbReference type="Gene3D" id="3.40.50.300">
    <property type="entry name" value="P-loop containing nucleotide triphosphate hydrolases"/>
    <property type="match status" value="1"/>
</dbReference>
<dbReference type="SUPFAM" id="SSF52540">
    <property type="entry name" value="P-loop containing nucleoside triphosphate hydrolases"/>
    <property type="match status" value="1"/>
</dbReference>
<evidence type="ECO:0000313" key="5">
    <source>
        <dbReference type="Proteomes" id="UP000736335"/>
    </source>
</evidence>
<gene>
    <name evidence="4" type="ORF">BJ322DRAFT_1221434</name>
</gene>
<dbReference type="EMBL" id="WIUZ02000019">
    <property type="protein sequence ID" value="KAF9779596.1"/>
    <property type="molecule type" value="Genomic_DNA"/>
</dbReference>
<evidence type="ECO:0000256" key="2">
    <source>
        <dbReference type="SAM" id="MobiDB-lite"/>
    </source>
</evidence>
<dbReference type="InterPro" id="IPR007111">
    <property type="entry name" value="NACHT_NTPase"/>
</dbReference>
<dbReference type="InterPro" id="IPR027417">
    <property type="entry name" value="P-loop_NTPase"/>
</dbReference>
<name>A0A9P6H6K6_9AGAM</name>
<dbReference type="Pfam" id="PF24883">
    <property type="entry name" value="NPHP3_N"/>
    <property type="match status" value="1"/>
</dbReference>
<feature type="region of interest" description="Disordered" evidence="2">
    <location>
        <begin position="97"/>
        <end position="140"/>
    </location>
</feature>
<sequence>MPWYKRSKKSFQPSQTLAFFIPAYIAAGPLGIGADLSPDIGPKGSNGGRGYRIVNRGIVNRQPEPSDVLPATPGFEDTITQHERQVPLDAPNERSGLIARDLSPVGQREPGIQKEGENQDRATPPAAVGTQSVHPDGNAQETVQSGESRVAIRDWKDRAIGVVGIAADIAMGAAEAFSPLKATLATISAVYAQYQGTAAVMDKVESLRSRVAALEEVFKKPIDDDAEKKRRKELQIKFKSIEETLRLFPQKSLILRVADHVKDNEDVSGLLEDLREAINDYQMVQQMAIYDQGCKLIDAAEKVILNNFRRAPGAGYQREGRKGCLKGTRRMVLDQIELWARDFTKLPVYWLNGLAGTGKSTIAQTIAERMFAEGQLGASFFCSRDFEDRSNLHFIFPTIAVQLARRYTKFRSIFVSLVDSDPDVAHDSLSNQMDKLIVQPLKETSISTIIVIDALDECKDKESTSAILSVLAQFVLQVPKVKFFLTGRPEPRIRKGFHLPLLTRATDIFLLHEVKPDQVNSDIRQFFKESFLELAYHHPGLDHWPAKEQMDLLCERAAGLFVYAVATVKFIDSQNYPPKKRLDLLLQSAGGSVHVGGTEFEENTSLDSLYRLILQGAFKSDGAEDDPKVHSVLAAIVLAANPLSPSAIATLLGVDPEDVTPILSSIHSLLILHEDISKPVRPFHKSFPDFITNPTRCTNQKLCISPSHHLGLLVPCLTLMNNTLEKNMCQLPEAVNNSQVEDLQERADKYISQGLQYACRFWHKHLVNEPTTKRDEITSALYCFLEKKFLYWLEVLSVLGALRNAVDALKFVGEWSEDTSLLDLANDCFRFVMGFFEVISTSAPHIYHSALPLSPKGSLVQRYYRSQVDPLAKVTCGVPDLWDPSIANASFPEFIRAVTLKQLYTVYPKSRGRDWEEIVFSSDGHLLAGHSWTEDCIVTWDLKTGGVIGEISTEKAGNCKSMSFSDCGTMLGVLFQKTIMTYNILSNTCISSHQVQEPAVGTIWTYGECLRFATVNSGSISIWQVGFTPAHTPTRVASLSTPEDFSSSSLVLLPTLSWLAFIVEGRVIVWDAQNHKVLLNHVDVEKPRIMSFSSSGLFFICGTEGTELYLWRKSPSGYLPHQKLVSRGIWNFPLVSPDGESVISITSYGKAIQLWHIAKSSTSFSGVSTQASCDHEDFLVDLSADESLIAVAQRTSHTVTIFAMKSGAPWLVIDADTVICGVKITKDKIIVIGDGKIVTWNLPGRDGDFSADRAHTVAFQNSGHVEYLRASVAPNLDYLAIASLRESEESLCVYNMHNGEKLAVARSEGWITGFTPDSCGVWISRYDGVVDQWTIVEEGGSNGLKLQKVGTWRTPQDGFPWHSPCGYQLTDDGRILSSSGKHLLWLPHHWRPNTKLQVRWGRNILVVWNEYLLEPIILKLEVYL</sequence>
<dbReference type="PANTHER" id="PTHR10039:SF17">
    <property type="entry name" value="FUNGAL STAND N-TERMINAL GOODBYE DOMAIN-CONTAINING PROTEIN-RELATED"/>
    <property type="match status" value="1"/>
</dbReference>
<evidence type="ECO:0000313" key="4">
    <source>
        <dbReference type="EMBL" id="KAF9779596.1"/>
    </source>
</evidence>
<evidence type="ECO:0000259" key="3">
    <source>
        <dbReference type="PROSITE" id="PS50837"/>
    </source>
</evidence>
<dbReference type="InterPro" id="IPR015943">
    <property type="entry name" value="WD40/YVTN_repeat-like_dom_sf"/>
</dbReference>
<feature type="compositionally biased region" description="Basic and acidic residues" evidence="2">
    <location>
        <begin position="111"/>
        <end position="120"/>
    </location>
</feature>
<reference evidence="4" key="2">
    <citation type="submission" date="2020-11" db="EMBL/GenBank/DDBJ databases">
        <authorList>
            <consortium name="DOE Joint Genome Institute"/>
            <person name="Kuo A."/>
            <person name="Miyauchi S."/>
            <person name="Kiss E."/>
            <person name="Drula E."/>
            <person name="Kohler A."/>
            <person name="Sanchez-Garcia M."/>
            <person name="Andreopoulos B."/>
            <person name="Barry K.W."/>
            <person name="Bonito G."/>
            <person name="Buee M."/>
            <person name="Carver A."/>
            <person name="Chen C."/>
            <person name="Cichocki N."/>
            <person name="Clum A."/>
            <person name="Culley D."/>
            <person name="Crous P.W."/>
            <person name="Fauchery L."/>
            <person name="Girlanda M."/>
            <person name="Hayes R."/>
            <person name="Keri Z."/>
            <person name="Labutti K."/>
            <person name="Lipzen A."/>
            <person name="Lombard V."/>
            <person name="Magnuson J."/>
            <person name="Maillard F."/>
            <person name="Morin E."/>
            <person name="Murat C."/>
            <person name="Nolan M."/>
            <person name="Ohm R."/>
            <person name="Pangilinan J."/>
            <person name="Pereira M."/>
            <person name="Perotto S."/>
            <person name="Peter M."/>
            <person name="Riley R."/>
            <person name="Sitrit Y."/>
            <person name="Stielow B."/>
            <person name="Szollosi G."/>
            <person name="Zifcakova L."/>
            <person name="Stursova M."/>
            <person name="Spatafora J.W."/>
            <person name="Tedersoo L."/>
            <person name="Vaario L.-M."/>
            <person name="Yamada A."/>
            <person name="Yan M."/>
            <person name="Wang P."/>
            <person name="Xu J."/>
            <person name="Bruns T."/>
            <person name="Baldrian P."/>
            <person name="Vilgalys R."/>
            <person name="Henrissat B."/>
            <person name="Grigoriev I.V."/>
            <person name="Hibbett D."/>
            <person name="Nagy L.G."/>
            <person name="Martin F.M."/>
        </authorList>
    </citation>
    <scope>NUCLEOTIDE SEQUENCE</scope>
    <source>
        <strain evidence="4">UH-Tt-Lm1</strain>
    </source>
</reference>
<feature type="domain" description="NACHT" evidence="3">
    <location>
        <begin position="347"/>
        <end position="489"/>
    </location>
</feature>
<dbReference type="InterPro" id="IPR056884">
    <property type="entry name" value="NPHP3-like_N"/>
</dbReference>
<organism evidence="4 5">
    <name type="scientific">Thelephora terrestris</name>
    <dbReference type="NCBI Taxonomy" id="56493"/>
    <lineage>
        <taxon>Eukaryota</taxon>
        <taxon>Fungi</taxon>
        <taxon>Dikarya</taxon>
        <taxon>Basidiomycota</taxon>
        <taxon>Agaricomycotina</taxon>
        <taxon>Agaricomycetes</taxon>
        <taxon>Thelephorales</taxon>
        <taxon>Thelephoraceae</taxon>
        <taxon>Thelephora</taxon>
    </lineage>
</organism>
<accession>A0A9P6H6K6</accession>
<dbReference type="PROSITE" id="PS50837">
    <property type="entry name" value="NACHT"/>
    <property type="match status" value="1"/>
</dbReference>
<comment type="caution">
    <text evidence="4">The sequence shown here is derived from an EMBL/GenBank/DDBJ whole genome shotgun (WGS) entry which is preliminary data.</text>
</comment>
<dbReference type="Proteomes" id="UP000736335">
    <property type="component" value="Unassembled WGS sequence"/>
</dbReference>
<protein>
    <recommendedName>
        <fullName evidence="3">NACHT domain-containing protein</fullName>
    </recommendedName>
</protein>
<keyword evidence="1" id="KW-0677">Repeat</keyword>
<keyword evidence="5" id="KW-1185">Reference proteome</keyword>